<dbReference type="Proteomes" id="UP001595965">
    <property type="component" value="Unassembled WGS sequence"/>
</dbReference>
<gene>
    <name evidence="3" type="ORF">ACFO0K_15055</name>
</gene>
<evidence type="ECO:0000256" key="1">
    <source>
        <dbReference type="ARBA" id="ARBA00022801"/>
    </source>
</evidence>
<dbReference type="InterPro" id="IPR023365">
    <property type="entry name" value="Sortase_dom-sf"/>
</dbReference>
<dbReference type="InterPro" id="IPR042001">
    <property type="entry name" value="Sortase_F"/>
</dbReference>
<keyword evidence="4" id="KW-1185">Reference proteome</keyword>
<dbReference type="CDD" id="cd05829">
    <property type="entry name" value="Sortase_F"/>
    <property type="match status" value="1"/>
</dbReference>
<name>A0ABV8Y2B5_9MICC</name>
<dbReference type="Pfam" id="PF04203">
    <property type="entry name" value="Sortase"/>
    <property type="match status" value="1"/>
</dbReference>
<dbReference type="SUPFAM" id="SSF63817">
    <property type="entry name" value="Sortase"/>
    <property type="match status" value="1"/>
</dbReference>
<comment type="caution">
    <text evidence="3">The sequence shown here is derived from an EMBL/GenBank/DDBJ whole genome shotgun (WGS) entry which is preliminary data.</text>
</comment>
<dbReference type="InterPro" id="IPR005754">
    <property type="entry name" value="Sortase"/>
</dbReference>
<evidence type="ECO:0000313" key="4">
    <source>
        <dbReference type="Proteomes" id="UP001595965"/>
    </source>
</evidence>
<evidence type="ECO:0000313" key="3">
    <source>
        <dbReference type="EMBL" id="MFC4430987.1"/>
    </source>
</evidence>
<dbReference type="EMBL" id="JBHSEN010000003">
    <property type="protein sequence ID" value="MFC4430987.1"/>
    <property type="molecule type" value="Genomic_DNA"/>
</dbReference>
<evidence type="ECO:0000256" key="2">
    <source>
        <dbReference type="SAM" id="MobiDB-lite"/>
    </source>
</evidence>
<dbReference type="Gene3D" id="2.40.260.10">
    <property type="entry name" value="Sortase"/>
    <property type="match status" value="1"/>
</dbReference>
<proteinExistence type="predicted"/>
<feature type="region of interest" description="Disordered" evidence="2">
    <location>
        <begin position="50"/>
        <end position="72"/>
    </location>
</feature>
<dbReference type="RefSeq" id="WP_344231107.1">
    <property type="nucleotide sequence ID" value="NZ_BAAALH010000003.1"/>
</dbReference>
<reference evidence="4" key="1">
    <citation type="journal article" date="2019" name="Int. J. Syst. Evol. Microbiol.">
        <title>The Global Catalogue of Microorganisms (GCM) 10K type strain sequencing project: providing services to taxonomists for standard genome sequencing and annotation.</title>
        <authorList>
            <consortium name="The Broad Institute Genomics Platform"/>
            <consortium name="The Broad Institute Genome Sequencing Center for Infectious Disease"/>
            <person name="Wu L."/>
            <person name="Ma J."/>
        </authorList>
    </citation>
    <scope>NUCLEOTIDE SEQUENCE [LARGE SCALE GENOMIC DNA]</scope>
    <source>
        <strain evidence="4">CGMCC 1.12125</strain>
    </source>
</reference>
<keyword evidence="1" id="KW-0378">Hydrolase</keyword>
<sequence>MVAGLAAAGGMLCLAAGLHVLTQQPAVVAQPFGATTTARLPVTAETVAPLPRAHNGPIESAADGEHTTGESDAVTARVPVPPGQASFADTGVVADVVPVGVLPSGALQIPEDPARIGWWAAGALPGQSEGTMVLAGHMDGLHQNSAMSVLLEVEAGDTVVIEDHRGGFHQYRVSSRSTAPRDSLDPALFATDGPHRLVLLTCGGTYDEQTGQYTDNIVVVAEPVTEDDS</sequence>
<protein>
    <submittedName>
        <fullName evidence="3">Class F sortase</fullName>
    </submittedName>
</protein>
<accession>A0ABV8Y2B5</accession>
<organism evidence="3 4">
    <name type="scientific">Citricoccus alkalitolerans</name>
    <dbReference type="NCBI Taxonomy" id="246603"/>
    <lineage>
        <taxon>Bacteria</taxon>
        <taxon>Bacillati</taxon>
        <taxon>Actinomycetota</taxon>
        <taxon>Actinomycetes</taxon>
        <taxon>Micrococcales</taxon>
        <taxon>Micrococcaceae</taxon>
        <taxon>Citricoccus</taxon>
    </lineage>
</organism>